<accession>A0A3E2HM65</accession>
<feature type="non-terminal residue" evidence="1">
    <location>
        <position position="1"/>
    </location>
</feature>
<comment type="caution">
    <text evidence="1">The sequence shown here is derived from an EMBL/GenBank/DDBJ whole genome shotgun (WGS) entry which is preliminary data.</text>
</comment>
<dbReference type="EMBL" id="NCSJ02000023">
    <property type="protein sequence ID" value="RFU34262.1"/>
    <property type="molecule type" value="Genomic_DNA"/>
</dbReference>
<reference evidence="1 2" key="1">
    <citation type="submission" date="2018-05" db="EMBL/GenBank/DDBJ databases">
        <title>Draft genome sequence of Scytalidium lignicola DSM 105466, a ubiquitous saprotrophic fungus.</title>
        <authorList>
            <person name="Buettner E."/>
            <person name="Gebauer A.M."/>
            <person name="Hofrichter M."/>
            <person name="Liers C."/>
            <person name="Kellner H."/>
        </authorList>
    </citation>
    <scope>NUCLEOTIDE SEQUENCE [LARGE SCALE GENOMIC DNA]</scope>
    <source>
        <strain evidence="1 2">DSM 105466</strain>
    </source>
</reference>
<keyword evidence="2" id="KW-1185">Reference proteome</keyword>
<evidence type="ECO:0000313" key="1">
    <source>
        <dbReference type="EMBL" id="RFU34262.1"/>
    </source>
</evidence>
<dbReference type="STRING" id="5539.A0A3E2HM65"/>
<dbReference type="Proteomes" id="UP000258309">
    <property type="component" value="Unassembled WGS sequence"/>
</dbReference>
<proteinExistence type="predicted"/>
<protein>
    <submittedName>
        <fullName evidence="1">Uncharacterized protein</fullName>
    </submittedName>
</protein>
<name>A0A3E2HM65_SCYLI</name>
<feature type="non-terminal residue" evidence="1">
    <location>
        <position position="124"/>
    </location>
</feature>
<organism evidence="1 2">
    <name type="scientific">Scytalidium lignicola</name>
    <name type="common">Hyphomycete</name>
    <dbReference type="NCBI Taxonomy" id="5539"/>
    <lineage>
        <taxon>Eukaryota</taxon>
        <taxon>Fungi</taxon>
        <taxon>Dikarya</taxon>
        <taxon>Ascomycota</taxon>
        <taxon>Pezizomycotina</taxon>
        <taxon>Leotiomycetes</taxon>
        <taxon>Leotiomycetes incertae sedis</taxon>
        <taxon>Scytalidium</taxon>
    </lineage>
</organism>
<evidence type="ECO:0000313" key="2">
    <source>
        <dbReference type="Proteomes" id="UP000258309"/>
    </source>
</evidence>
<dbReference type="AlphaFoldDB" id="A0A3E2HM65"/>
<dbReference type="OrthoDB" id="3508621at2759"/>
<gene>
    <name evidence="1" type="ORF">B7463_g2046</name>
</gene>
<sequence>MRKGGVFEIVKHAQHRCAKVEYSNVSGGTGSRAVTEPDTNYYQTSKDLIPKTEEIVNTALLMFLNALTADFTQYHAWSPERKLFKAQFGKNNYQSCVDGFLEDEGLGSVRAIVETKKKRRDPPE</sequence>